<dbReference type="Pfam" id="PF13410">
    <property type="entry name" value="GST_C_2"/>
    <property type="match status" value="1"/>
</dbReference>
<dbReference type="InterPro" id="IPR036249">
    <property type="entry name" value="Thioredoxin-like_sf"/>
</dbReference>
<comment type="caution">
    <text evidence="2">The sequence shown here is derived from an EMBL/GenBank/DDBJ whole genome shotgun (WGS) entry which is preliminary data.</text>
</comment>
<gene>
    <name evidence="2" type="ORF">PVAG01_00927</name>
</gene>
<dbReference type="SFLD" id="SFLDG01206">
    <property type="entry name" value="Xi.1"/>
    <property type="match status" value="1"/>
</dbReference>
<dbReference type="PANTHER" id="PTHR32419">
    <property type="entry name" value="GLUTATHIONYL-HYDROQUINONE REDUCTASE"/>
    <property type="match status" value="1"/>
</dbReference>
<name>A0ABR4PW36_9HELO</name>
<evidence type="ECO:0000313" key="3">
    <source>
        <dbReference type="Proteomes" id="UP001629113"/>
    </source>
</evidence>
<dbReference type="Pfam" id="PF13409">
    <property type="entry name" value="GST_N_2"/>
    <property type="match status" value="1"/>
</dbReference>
<accession>A0ABR4PW36</accession>
<reference evidence="2 3" key="1">
    <citation type="submission" date="2024-06" db="EMBL/GenBank/DDBJ databases">
        <title>Complete genome of Phlyctema vagabunda strain 19-DSS-EL-015.</title>
        <authorList>
            <person name="Fiorenzani C."/>
        </authorList>
    </citation>
    <scope>NUCLEOTIDE SEQUENCE [LARGE SCALE GENOMIC DNA]</scope>
    <source>
        <strain evidence="2 3">19-DSS-EL-015</strain>
    </source>
</reference>
<sequence length="375" mass="43306">MLLRVLQLSAQLKNAPGQTSRLFSASKISKMAEDKITNWVVPTDKTGEFKRGQSQFRNFISKEKGAEFPAEKDRYHLYVSYACPWAHRALIVRQLKGLESIIPFTSVHWHMQDKGWHFASKEEAAENAPGENVGPDPVDGHEKVTHLRDIYFAVDPEYKGRFTVPTLYDKKQKRIVSNESSEIIRMFYTEFDDLIEEKYKNVVLFPEKLQKEIEASNAWTYDDINNGVYKSGFATTQTAYEKNVTTLFKALDKAEEHLSKVEGPFYYGKNVTEADVRLFTTIIRFDVVYVQHFKTNLRTIRDGYPYMHKWLRNLYWNVPAFGETTEFTHIKNHYTMSHTQINPFSIVPVGPEPPILGLDEETPAVKFALAQASKK</sequence>
<dbReference type="InterPro" id="IPR004045">
    <property type="entry name" value="Glutathione_S-Trfase_N"/>
</dbReference>
<dbReference type="SFLD" id="SFLDS00019">
    <property type="entry name" value="Glutathione_Transferase_(cytos"/>
    <property type="match status" value="1"/>
</dbReference>
<organism evidence="2 3">
    <name type="scientific">Phlyctema vagabunda</name>
    <dbReference type="NCBI Taxonomy" id="108571"/>
    <lineage>
        <taxon>Eukaryota</taxon>
        <taxon>Fungi</taxon>
        <taxon>Dikarya</taxon>
        <taxon>Ascomycota</taxon>
        <taxon>Pezizomycotina</taxon>
        <taxon>Leotiomycetes</taxon>
        <taxon>Helotiales</taxon>
        <taxon>Dermateaceae</taxon>
        <taxon>Phlyctema</taxon>
    </lineage>
</organism>
<dbReference type="InterPro" id="IPR047047">
    <property type="entry name" value="GST_Omega-like_C"/>
</dbReference>
<protein>
    <submittedName>
        <fullName evidence="2">Glutathione S-transferase omega-like 2-like protein 1</fullName>
    </submittedName>
</protein>
<feature type="domain" description="GST N-terminal" evidence="1">
    <location>
        <begin position="82"/>
        <end position="188"/>
    </location>
</feature>
<dbReference type="InterPro" id="IPR036282">
    <property type="entry name" value="Glutathione-S-Trfase_C_sf"/>
</dbReference>
<dbReference type="SFLD" id="SFLDG01148">
    <property type="entry name" value="Xi_(cytGST)"/>
    <property type="match status" value="1"/>
</dbReference>
<dbReference type="PANTHER" id="PTHR32419:SF6">
    <property type="entry name" value="GLUTATHIONE S-TRANSFERASE OMEGA-LIKE 1-RELATED"/>
    <property type="match status" value="1"/>
</dbReference>
<dbReference type="Gene3D" id="1.20.1050.10">
    <property type="match status" value="1"/>
</dbReference>
<dbReference type="CDD" id="cd03190">
    <property type="entry name" value="GST_C_Omega_like"/>
    <property type="match status" value="1"/>
</dbReference>
<dbReference type="Proteomes" id="UP001629113">
    <property type="component" value="Unassembled WGS sequence"/>
</dbReference>
<keyword evidence="3" id="KW-1185">Reference proteome</keyword>
<dbReference type="InterPro" id="IPR016639">
    <property type="entry name" value="GST_Omega/GSH"/>
</dbReference>
<evidence type="ECO:0000313" key="2">
    <source>
        <dbReference type="EMBL" id="KAL3427418.1"/>
    </source>
</evidence>
<evidence type="ECO:0000259" key="1">
    <source>
        <dbReference type="Pfam" id="PF13409"/>
    </source>
</evidence>
<dbReference type="EMBL" id="JBFCZG010000001">
    <property type="protein sequence ID" value="KAL3427418.1"/>
    <property type="molecule type" value="Genomic_DNA"/>
</dbReference>
<dbReference type="SUPFAM" id="SSF52833">
    <property type="entry name" value="Thioredoxin-like"/>
    <property type="match status" value="1"/>
</dbReference>
<dbReference type="SUPFAM" id="SSF47616">
    <property type="entry name" value="GST C-terminal domain-like"/>
    <property type="match status" value="1"/>
</dbReference>
<dbReference type="InterPro" id="IPR040079">
    <property type="entry name" value="Glutathione_S-Trfase"/>
</dbReference>
<dbReference type="Gene3D" id="3.40.30.10">
    <property type="entry name" value="Glutaredoxin"/>
    <property type="match status" value="1"/>
</dbReference>
<proteinExistence type="predicted"/>
<dbReference type="PIRSF" id="PIRSF015753">
    <property type="entry name" value="GST"/>
    <property type="match status" value="1"/>
</dbReference>